<protein>
    <submittedName>
        <fullName evidence="2">Uncharacterized protein</fullName>
    </submittedName>
</protein>
<reference evidence="2" key="1">
    <citation type="journal article" date="2018" name="DNA Res.">
        <title>Multiple hybrid de novo genome assembly of finger millet, an orphan allotetraploid crop.</title>
        <authorList>
            <person name="Hatakeyama M."/>
            <person name="Aluri S."/>
            <person name="Balachadran M.T."/>
            <person name="Sivarajan S.R."/>
            <person name="Patrignani A."/>
            <person name="Gruter S."/>
            <person name="Poveda L."/>
            <person name="Shimizu-Inatsugi R."/>
            <person name="Baeten J."/>
            <person name="Francoijs K.J."/>
            <person name="Nataraja K.N."/>
            <person name="Reddy Y.A.N."/>
            <person name="Phadnis S."/>
            <person name="Ravikumar R.L."/>
            <person name="Schlapbach R."/>
            <person name="Sreeman S.M."/>
            <person name="Shimizu K.K."/>
        </authorList>
    </citation>
    <scope>NUCLEOTIDE SEQUENCE</scope>
</reference>
<feature type="compositionally biased region" description="Polar residues" evidence="1">
    <location>
        <begin position="91"/>
        <end position="107"/>
    </location>
</feature>
<feature type="region of interest" description="Disordered" evidence="1">
    <location>
        <begin position="1"/>
        <end position="23"/>
    </location>
</feature>
<proteinExistence type="predicted"/>
<dbReference type="PANTHER" id="PTHR33018:SF34">
    <property type="entry name" value="OS02G0472350 PROTEIN"/>
    <property type="match status" value="1"/>
</dbReference>
<dbReference type="EMBL" id="BQKI01000093">
    <property type="protein sequence ID" value="GJN37192.1"/>
    <property type="molecule type" value="Genomic_DNA"/>
</dbReference>
<sequence>MRQEAKLRAEGKPDPLPNTNERTRNWVYGRSELTEEGEIIVKDHATSEVVQALKGPITAQTEAGLFTPEYHKDELAKALGTKEHGGRVRGVSSSATWKEGFSETSSHLYKKHTLHKKEQEDKAKEDWRR</sequence>
<feature type="compositionally biased region" description="Basic and acidic residues" evidence="1">
    <location>
        <begin position="116"/>
        <end position="129"/>
    </location>
</feature>
<name>A0AAV5FR11_ELECO</name>
<evidence type="ECO:0000313" key="3">
    <source>
        <dbReference type="Proteomes" id="UP001054889"/>
    </source>
</evidence>
<accession>A0AAV5FR11</accession>
<evidence type="ECO:0000313" key="2">
    <source>
        <dbReference type="EMBL" id="GJN37192.1"/>
    </source>
</evidence>
<reference evidence="2" key="2">
    <citation type="submission" date="2021-12" db="EMBL/GenBank/DDBJ databases">
        <title>Resequencing data analysis of finger millet.</title>
        <authorList>
            <person name="Hatakeyama M."/>
            <person name="Aluri S."/>
            <person name="Balachadran M.T."/>
            <person name="Sivarajan S.R."/>
            <person name="Poveda L."/>
            <person name="Shimizu-Inatsugi R."/>
            <person name="Schlapbach R."/>
            <person name="Sreeman S.M."/>
            <person name="Shimizu K.K."/>
        </authorList>
    </citation>
    <scope>NUCLEOTIDE SEQUENCE</scope>
</reference>
<feature type="compositionally biased region" description="Basic and acidic residues" evidence="1">
    <location>
        <begin position="1"/>
        <end position="13"/>
    </location>
</feature>
<dbReference type="PANTHER" id="PTHR33018">
    <property type="entry name" value="OS10G0338966 PROTEIN-RELATED"/>
    <property type="match status" value="1"/>
</dbReference>
<organism evidence="2 3">
    <name type="scientific">Eleusine coracana subsp. coracana</name>
    <dbReference type="NCBI Taxonomy" id="191504"/>
    <lineage>
        <taxon>Eukaryota</taxon>
        <taxon>Viridiplantae</taxon>
        <taxon>Streptophyta</taxon>
        <taxon>Embryophyta</taxon>
        <taxon>Tracheophyta</taxon>
        <taxon>Spermatophyta</taxon>
        <taxon>Magnoliopsida</taxon>
        <taxon>Liliopsida</taxon>
        <taxon>Poales</taxon>
        <taxon>Poaceae</taxon>
        <taxon>PACMAD clade</taxon>
        <taxon>Chloridoideae</taxon>
        <taxon>Cynodonteae</taxon>
        <taxon>Eleusininae</taxon>
        <taxon>Eleusine</taxon>
    </lineage>
</organism>
<evidence type="ECO:0000256" key="1">
    <source>
        <dbReference type="SAM" id="MobiDB-lite"/>
    </source>
</evidence>
<feature type="region of interest" description="Disordered" evidence="1">
    <location>
        <begin position="83"/>
        <end position="129"/>
    </location>
</feature>
<comment type="caution">
    <text evidence="2">The sequence shown here is derived from an EMBL/GenBank/DDBJ whole genome shotgun (WGS) entry which is preliminary data.</text>
</comment>
<keyword evidence="3" id="KW-1185">Reference proteome</keyword>
<dbReference type="Proteomes" id="UP001054889">
    <property type="component" value="Unassembled WGS sequence"/>
</dbReference>
<gene>
    <name evidence="2" type="primary">gb26120</name>
    <name evidence="2" type="ORF">PR202_gb26120</name>
</gene>
<dbReference type="AlphaFoldDB" id="A0AAV5FR11"/>